<gene>
    <name evidence="2" type="ORF">M9458_022820</name>
</gene>
<comment type="caution">
    <text evidence="2">The sequence shown here is derived from an EMBL/GenBank/DDBJ whole genome shotgun (WGS) entry which is preliminary data.</text>
</comment>
<proteinExistence type="predicted"/>
<feature type="region of interest" description="Disordered" evidence="1">
    <location>
        <begin position="1"/>
        <end position="56"/>
    </location>
</feature>
<accession>A0ABD0QC36</accession>
<dbReference type="AlphaFoldDB" id="A0ABD0QC36"/>
<sequence>SASATPSNSPQSSQQSVYQPAQHGSVSVPQAPSSAASLTSPPDQPTWNPFGDDNFSKLTAEDLLNKDFTKLAE</sequence>
<feature type="non-terminal residue" evidence="2">
    <location>
        <position position="73"/>
    </location>
</feature>
<dbReference type="InterPro" id="IPR051744">
    <property type="entry name" value="AP2_assoc_SerThr_kinase"/>
</dbReference>
<organism evidence="2 3">
    <name type="scientific">Cirrhinus mrigala</name>
    <name type="common">Mrigala</name>
    <dbReference type="NCBI Taxonomy" id="683832"/>
    <lineage>
        <taxon>Eukaryota</taxon>
        <taxon>Metazoa</taxon>
        <taxon>Chordata</taxon>
        <taxon>Craniata</taxon>
        <taxon>Vertebrata</taxon>
        <taxon>Euteleostomi</taxon>
        <taxon>Actinopterygii</taxon>
        <taxon>Neopterygii</taxon>
        <taxon>Teleostei</taxon>
        <taxon>Ostariophysi</taxon>
        <taxon>Cypriniformes</taxon>
        <taxon>Cyprinidae</taxon>
        <taxon>Labeoninae</taxon>
        <taxon>Labeonini</taxon>
        <taxon>Cirrhinus</taxon>
    </lineage>
</organism>
<feature type="compositionally biased region" description="Low complexity" evidence="1">
    <location>
        <begin position="1"/>
        <end position="41"/>
    </location>
</feature>
<dbReference type="Proteomes" id="UP001529510">
    <property type="component" value="Unassembled WGS sequence"/>
</dbReference>
<dbReference type="PANTHER" id="PTHR47907:SF5">
    <property type="entry name" value="AP2 ASSOCIATED KINASE 1"/>
    <property type="match status" value="1"/>
</dbReference>
<feature type="non-terminal residue" evidence="2">
    <location>
        <position position="1"/>
    </location>
</feature>
<name>A0ABD0QC36_CIRMR</name>
<evidence type="ECO:0000256" key="1">
    <source>
        <dbReference type="SAM" id="MobiDB-lite"/>
    </source>
</evidence>
<evidence type="ECO:0000313" key="3">
    <source>
        <dbReference type="Proteomes" id="UP001529510"/>
    </source>
</evidence>
<dbReference type="PANTHER" id="PTHR47907">
    <property type="entry name" value="PROTEIN KINASE DOMAIN-CONTAINING PROTEIN"/>
    <property type="match status" value="1"/>
</dbReference>
<dbReference type="EMBL" id="JAMKFB020000010">
    <property type="protein sequence ID" value="KAL0183445.1"/>
    <property type="molecule type" value="Genomic_DNA"/>
</dbReference>
<evidence type="ECO:0000313" key="2">
    <source>
        <dbReference type="EMBL" id="KAL0183445.1"/>
    </source>
</evidence>
<protein>
    <submittedName>
        <fullName evidence="2">Uncharacterized protein</fullName>
    </submittedName>
</protein>
<reference evidence="2 3" key="1">
    <citation type="submission" date="2024-05" db="EMBL/GenBank/DDBJ databases">
        <title>Genome sequencing and assembly of Indian major carp, Cirrhinus mrigala (Hamilton, 1822).</title>
        <authorList>
            <person name="Mohindra V."/>
            <person name="Chowdhury L.M."/>
            <person name="Lal K."/>
            <person name="Jena J.K."/>
        </authorList>
    </citation>
    <scope>NUCLEOTIDE SEQUENCE [LARGE SCALE GENOMIC DNA]</scope>
    <source>
        <strain evidence="2">CM1030</strain>
        <tissue evidence="2">Blood</tissue>
    </source>
</reference>
<keyword evidence="3" id="KW-1185">Reference proteome</keyword>